<feature type="domain" description="DUF7800" evidence="2">
    <location>
        <begin position="10"/>
        <end position="96"/>
    </location>
</feature>
<dbReference type="PANTHER" id="PTHR37031">
    <property type="entry name" value="METALLOPHOSPHATASE BINDING DOMAIN PROTEIN"/>
    <property type="match status" value="1"/>
</dbReference>
<reference evidence="4" key="1">
    <citation type="submission" date="2016-10" db="EMBL/GenBank/DDBJ databases">
        <authorList>
            <person name="Varghese N."/>
            <person name="Submissions S."/>
        </authorList>
    </citation>
    <scope>NUCLEOTIDE SEQUENCE [LARGE SCALE GENOMIC DNA]</scope>
    <source>
        <strain evidence="4">DSM 22017</strain>
    </source>
</reference>
<dbReference type="InterPro" id="IPR018946">
    <property type="entry name" value="PhoD-like_MPP"/>
</dbReference>
<dbReference type="EMBL" id="FNRT01000002">
    <property type="protein sequence ID" value="SED10577.1"/>
    <property type="molecule type" value="Genomic_DNA"/>
</dbReference>
<feature type="domain" description="PhoD-like phosphatase metallophosphatase" evidence="1">
    <location>
        <begin position="157"/>
        <end position="472"/>
    </location>
</feature>
<dbReference type="SUPFAM" id="SSF56300">
    <property type="entry name" value="Metallo-dependent phosphatases"/>
    <property type="match status" value="1"/>
</dbReference>
<name>A0A1H4XYG3_9ACTN</name>
<dbReference type="Pfam" id="PF09423">
    <property type="entry name" value="PhoD"/>
    <property type="match status" value="1"/>
</dbReference>
<proteinExistence type="predicted"/>
<dbReference type="InterPro" id="IPR029052">
    <property type="entry name" value="Metallo-depent_PP-like"/>
</dbReference>
<organism evidence="3 4">
    <name type="scientific">Nocardioides exalbidus</name>
    <dbReference type="NCBI Taxonomy" id="402596"/>
    <lineage>
        <taxon>Bacteria</taxon>
        <taxon>Bacillati</taxon>
        <taxon>Actinomycetota</taxon>
        <taxon>Actinomycetes</taxon>
        <taxon>Propionibacteriales</taxon>
        <taxon>Nocardioidaceae</taxon>
        <taxon>Nocardioides</taxon>
    </lineage>
</organism>
<dbReference type="Gene3D" id="3.60.21.70">
    <property type="entry name" value="PhoD-like phosphatase"/>
    <property type="match status" value="1"/>
</dbReference>
<gene>
    <name evidence="3" type="ORF">SAMN04489844_3685</name>
</gene>
<dbReference type="AlphaFoldDB" id="A0A1H4XYG3"/>
<evidence type="ECO:0000259" key="2">
    <source>
        <dbReference type="Pfam" id="PF25077"/>
    </source>
</evidence>
<evidence type="ECO:0000259" key="1">
    <source>
        <dbReference type="Pfam" id="PF09423"/>
    </source>
</evidence>
<dbReference type="PANTHER" id="PTHR37031:SF2">
    <property type="entry name" value="PHOD-LIKE PHOSPHATASE METALLOPHOSPHATASE DOMAIN-CONTAINING PROTEIN"/>
    <property type="match status" value="1"/>
</dbReference>
<keyword evidence="4" id="KW-1185">Reference proteome</keyword>
<protein>
    <submittedName>
        <fullName evidence="3">PhoD-like phosphatase</fullName>
    </submittedName>
</protein>
<evidence type="ECO:0000313" key="3">
    <source>
        <dbReference type="EMBL" id="SED10577.1"/>
    </source>
</evidence>
<dbReference type="RefSeq" id="WP_245734748.1">
    <property type="nucleotide sequence ID" value="NZ_FNRT01000002.1"/>
</dbReference>
<dbReference type="Pfam" id="PF25077">
    <property type="entry name" value="DUF7800"/>
    <property type="match status" value="1"/>
</dbReference>
<sequence>MSEANLPDGPLVLGPLLRYVDETTAAIWVETRHPGTVTVTRGSSTASARTFGVHGHHYALVELDGLAPGTTEPYAVEVDGSQVWPEPGSPFPAPVIATLEPGRPLSMAFGSCRTSVSHDAKGNDAHGVDALRAWALRVGDQVPPADADDPDLAPDRLPDLLLFLGDQVYADETTDEMRAFIESRRDIDQAPWTELKDYQEYAHLYSLAWSDPANRWLLSTVPSAMIFDDHDIRDDWNTSLVWRREMEATSWWHGRIVAGLASYWVHQHLGNLSPEERRTDELYAAVLAHEGDDELDLGTALDAFAERVDQHPETYRWSYTRDFDTQARLVVVDSRAARELDPEHRAMLDPDEAAWLDSQLRGDVDHLLVGTSVPFLLARGLHHLEAFSEALTDGAWGEHGARFGEKMRKAVDLEHWGAFQNSFQQVARQAMEVAAGERGRAPSTVTFLSGDVHHSYVSEARPARSSRRSGRALTSTVLQAVCSPIRNPLSRNMRFATAVLSYGVAGPLGRVASWSTRVPDSPLHWRYAQGPWFDNNLAFVRVTGPSLRMWWVTGEVVDARHERPLLAKVAAYELDEQGRPPEHESAAAKVWTSVRSRVRRR</sequence>
<evidence type="ECO:0000313" key="4">
    <source>
        <dbReference type="Proteomes" id="UP000198742"/>
    </source>
</evidence>
<accession>A0A1H4XYG3</accession>
<dbReference type="InterPro" id="IPR038607">
    <property type="entry name" value="PhoD-like_sf"/>
</dbReference>
<dbReference type="Proteomes" id="UP000198742">
    <property type="component" value="Unassembled WGS sequence"/>
</dbReference>
<dbReference type="STRING" id="402596.SAMN04489844_3685"/>
<dbReference type="CDD" id="cd07389">
    <property type="entry name" value="MPP_PhoD"/>
    <property type="match status" value="1"/>
</dbReference>
<dbReference type="InterPro" id="IPR056702">
    <property type="entry name" value="DUF7800"/>
</dbReference>